<evidence type="ECO:0000259" key="7">
    <source>
        <dbReference type="SMART" id="SM01049"/>
    </source>
</evidence>
<feature type="signal peptide" evidence="6">
    <location>
        <begin position="1"/>
        <end position="21"/>
    </location>
</feature>
<keyword evidence="6" id="KW-0732">Signal</keyword>
<evidence type="ECO:0000256" key="2">
    <source>
        <dbReference type="ARBA" id="ARBA00022475"/>
    </source>
</evidence>
<name>A0A8B6X1A2_9BURK</name>
<dbReference type="OrthoDB" id="9178561at2"/>
<evidence type="ECO:0000256" key="5">
    <source>
        <dbReference type="ARBA" id="ARBA00023136"/>
    </source>
</evidence>
<feature type="domain" description="Single Cache" evidence="7">
    <location>
        <begin position="156"/>
        <end position="248"/>
    </location>
</feature>
<evidence type="ECO:0000313" key="9">
    <source>
        <dbReference type="RefSeq" id="WP_028310081.1"/>
    </source>
</evidence>
<keyword evidence="2" id="KW-1003">Cell membrane</keyword>
<feature type="domain" description="Single Cache" evidence="7">
    <location>
        <begin position="33"/>
        <end position="119"/>
    </location>
</feature>
<accession>A0A8B6X1A2</accession>
<dbReference type="AlphaFoldDB" id="A0A8B6X1A2"/>
<organism evidence="8 9">
    <name type="scientific">Derxia gummosa DSM 723</name>
    <dbReference type="NCBI Taxonomy" id="1121388"/>
    <lineage>
        <taxon>Bacteria</taxon>
        <taxon>Pseudomonadati</taxon>
        <taxon>Pseudomonadota</taxon>
        <taxon>Betaproteobacteria</taxon>
        <taxon>Burkholderiales</taxon>
        <taxon>Alcaligenaceae</taxon>
        <taxon>Derxia</taxon>
    </lineage>
</organism>
<proteinExistence type="predicted"/>
<dbReference type="GO" id="GO:0005886">
    <property type="term" value="C:plasma membrane"/>
    <property type="evidence" value="ECO:0007669"/>
    <property type="project" value="UniProtKB-SubCell"/>
</dbReference>
<evidence type="ECO:0000256" key="6">
    <source>
        <dbReference type="SAM" id="SignalP"/>
    </source>
</evidence>
<evidence type="ECO:0000256" key="4">
    <source>
        <dbReference type="ARBA" id="ARBA00022989"/>
    </source>
</evidence>
<evidence type="ECO:0000256" key="3">
    <source>
        <dbReference type="ARBA" id="ARBA00022692"/>
    </source>
</evidence>
<keyword evidence="5" id="KW-0472">Membrane</keyword>
<evidence type="ECO:0000313" key="8">
    <source>
        <dbReference type="Proteomes" id="UP000675920"/>
    </source>
</evidence>
<dbReference type="InterPro" id="IPR004010">
    <property type="entry name" value="Double_Cache_2"/>
</dbReference>
<keyword evidence="8" id="KW-1185">Reference proteome</keyword>
<keyword evidence="4" id="KW-1133">Transmembrane helix</keyword>
<comment type="subcellular location">
    <subcellularLocation>
        <location evidence="1">Cell membrane</location>
        <topology evidence="1">Multi-pass membrane protein</topology>
    </subcellularLocation>
</comment>
<dbReference type="InterPro" id="IPR033480">
    <property type="entry name" value="sCache_2"/>
</dbReference>
<dbReference type="Pfam" id="PF08269">
    <property type="entry name" value="dCache_2"/>
    <property type="match status" value="1"/>
</dbReference>
<reference evidence="9" key="2">
    <citation type="submission" date="2025-08" db="UniProtKB">
        <authorList>
            <consortium name="RefSeq"/>
        </authorList>
    </citation>
    <scope>IDENTIFICATION</scope>
</reference>
<dbReference type="Gene3D" id="3.30.450.20">
    <property type="entry name" value="PAS domain"/>
    <property type="match status" value="2"/>
</dbReference>
<dbReference type="RefSeq" id="WP_028310081.1">
    <property type="nucleotide sequence ID" value="NZ_AXWS01000007.1"/>
</dbReference>
<sequence length="297" mass="31677">MQATFLRIGTALALACAIVPAASEAASIATAHTQTAMAARGSRAQAEALLDRAIVAYVKQGSAAFDEFSKPGGLYSQGDLYVVALGTDGVLKATANNPQTLVGQQVLEVHDAAGNPVFRNLIDASADKGNGVVNYIWRNPVTNHVENKTALVQRVGDTVLAVGYYTPRSTAEQAHAFLNGAYAEVERVGAAQAWREFNDPKGEFVRNDLYVFAIGLKDARYLALGSNPKLVGKPVANLRDASGKPIVAEMISTVNSQGAGYIDYIWRNPVTNKVENKTAYVRRAGDALIGVGYYRAE</sequence>
<protein>
    <submittedName>
        <fullName evidence="9">Cache domain-containing protein</fullName>
    </submittedName>
</protein>
<evidence type="ECO:0000256" key="1">
    <source>
        <dbReference type="ARBA" id="ARBA00004651"/>
    </source>
</evidence>
<reference evidence="9" key="1">
    <citation type="journal article" date="2016" name="PLoS Comput. Biol.">
        <title>Cache Domains That are Homologous to, but Different from PAS Domains Comprise the Largest Superfamily of Extracellular Sensors in Prokaryotes.</title>
        <authorList>
            <person name="Upadhyay A.A."/>
            <person name="Fleetwood A.D."/>
            <person name="Adebali O."/>
            <person name="Finn R.D."/>
            <person name="Zhulin I.B."/>
        </authorList>
    </citation>
    <scope>NUCLEOTIDE SEQUENCE</scope>
</reference>
<feature type="chain" id="PRO_5034006797" evidence="6">
    <location>
        <begin position="22"/>
        <end position="297"/>
    </location>
</feature>
<dbReference type="SMART" id="SM01049">
    <property type="entry name" value="Cache_2"/>
    <property type="match status" value="2"/>
</dbReference>
<dbReference type="Proteomes" id="UP000675920">
    <property type="component" value="Unplaced"/>
</dbReference>
<keyword evidence="3" id="KW-0812">Transmembrane</keyword>